<gene>
    <name evidence="3" type="ORF">Dac01nite_19650</name>
</gene>
<dbReference type="Gene3D" id="3.40.190.10">
    <property type="entry name" value="Periplasmic binding protein-like II"/>
    <property type="match status" value="2"/>
</dbReference>
<dbReference type="PANTHER" id="PTHR43649">
    <property type="entry name" value="ARABINOSE-BINDING PROTEIN-RELATED"/>
    <property type="match status" value="1"/>
</dbReference>
<feature type="compositionally biased region" description="Acidic residues" evidence="1">
    <location>
        <begin position="27"/>
        <end position="46"/>
    </location>
</feature>
<keyword evidence="4" id="KW-1185">Reference proteome</keyword>
<evidence type="ECO:0000313" key="4">
    <source>
        <dbReference type="Proteomes" id="UP000652354"/>
    </source>
</evidence>
<organism evidence="3 4">
    <name type="scientific">Demequina activiva</name>
    <dbReference type="NCBI Taxonomy" id="1582364"/>
    <lineage>
        <taxon>Bacteria</taxon>
        <taxon>Bacillati</taxon>
        <taxon>Actinomycetota</taxon>
        <taxon>Actinomycetes</taxon>
        <taxon>Micrococcales</taxon>
        <taxon>Demequinaceae</taxon>
        <taxon>Demequina</taxon>
    </lineage>
</organism>
<dbReference type="InterPro" id="IPR050490">
    <property type="entry name" value="Bact_solute-bd_prot1"/>
</dbReference>
<dbReference type="PROSITE" id="PS51257">
    <property type="entry name" value="PROKAR_LIPOPROTEIN"/>
    <property type="match status" value="1"/>
</dbReference>
<evidence type="ECO:0000256" key="1">
    <source>
        <dbReference type="SAM" id="MobiDB-lite"/>
    </source>
</evidence>
<keyword evidence="2" id="KW-0732">Signal</keyword>
<feature type="region of interest" description="Disordered" evidence="1">
    <location>
        <begin position="25"/>
        <end position="49"/>
    </location>
</feature>
<name>A0A919UM02_9MICO</name>
<dbReference type="Proteomes" id="UP000652354">
    <property type="component" value="Unassembled WGS sequence"/>
</dbReference>
<dbReference type="InterPro" id="IPR006059">
    <property type="entry name" value="SBP"/>
</dbReference>
<feature type="chain" id="PRO_5039132576" evidence="2">
    <location>
        <begin position="23"/>
        <end position="453"/>
    </location>
</feature>
<comment type="caution">
    <text evidence="3">The sequence shown here is derived from an EMBL/GenBank/DDBJ whole genome shotgun (WGS) entry which is preliminary data.</text>
</comment>
<evidence type="ECO:0000256" key="2">
    <source>
        <dbReference type="SAM" id="SignalP"/>
    </source>
</evidence>
<dbReference type="SUPFAM" id="SSF53850">
    <property type="entry name" value="Periplasmic binding protein-like II"/>
    <property type="match status" value="1"/>
</dbReference>
<protein>
    <submittedName>
        <fullName evidence="3">Sugar ABC transporter substrate-binding protein</fullName>
    </submittedName>
</protein>
<evidence type="ECO:0000313" key="3">
    <source>
        <dbReference type="EMBL" id="GIG55213.1"/>
    </source>
</evidence>
<feature type="signal peptide" evidence="2">
    <location>
        <begin position="1"/>
        <end position="22"/>
    </location>
</feature>
<proteinExistence type="predicted"/>
<sequence length="453" mass="47764">MANMRRAGAAVAFATSAALLLAACSSDDGDTTPEGTDSPDTEETSENSEPVTLTWWHNSVAGDNGQNDLGDYWQKMADDFTAQNPNVTIEIEQIQNEDLQRTRIPLALQSGDAPDLFQAWGGGELATQVESGYLMDLSETLADDIERLGGGVAPWQYDGSTYGLPFQFGVEGIWYRESLFEEAGITEEPTTMAELGEAVQALKDADITPIAVGAADGWPAAHWWYNFALRACPQDVISTAGTTFDFSDPCWVEAGEQLEEFLGTDPFQDQFISTVAQTGATSSAGLVATGEAAMELMGHWNVFVYEGFTDGTEEGIQALQDDLGWFPMPATDGGAGDPTAALGGGDGFSCYVDAPPECAEFLSFIMSDENQAGAAEAAGILPVAPAAAEAVTNPVLVELSQVAGNAEYVQLWLDTSFGTNVGGAMNDGIVNIFAGTGNAQDVVDLMTAAALTQ</sequence>
<reference evidence="3" key="1">
    <citation type="submission" date="2021-01" db="EMBL/GenBank/DDBJ databases">
        <title>Whole genome shotgun sequence of Demequina activiva NBRC 110675.</title>
        <authorList>
            <person name="Komaki H."/>
            <person name="Tamura T."/>
        </authorList>
    </citation>
    <scope>NUCLEOTIDE SEQUENCE</scope>
    <source>
        <strain evidence="3">NBRC 110675</strain>
    </source>
</reference>
<dbReference type="Pfam" id="PF01547">
    <property type="entry name" value="SBP_bac_1"/>
    <property type="match status" value="1"/>
</dbReference>
<accession>A0A919UM02</accession>
<dbReference type="EMBL" id="BONR01000004">
    <property type="protein sequence ID" value="GIG55213.1"/>
    <property type="molecule type" value="Genomic_DNA"/>
</dbReference>
<dbReference type="AlphaFoldDB" id="A0A919UM02"/>
<dbReference type="RefSeq" id="WP_203656485.1">
    <property type="nucleotide sequence ID" value="NZ_BONR01000004.1"/>
</dbReference>